<accession>A0A096B8I1</accession>
<dbReference type="EMBL" id="ADLO01000059">
    <property type="protein sequence ID" value="KGF55301.1"/>
    <property type="molecule type" value="Genomic_DNA"/>
</dbReference>
<organism evidence="3 4">
    <name type="scientific">Flavonifractor plautii 1_3_50AFAA</name>
    <dbReference type="NCBI Taxonomy" id="742738"/>
    <lineage>
        <taxon>Bacteria</taxon>
        <taxon>Bacillati</taxon>
        <taxon>Bacillota</taxon>
        <taxon>Clostridia</taxon>
        <taxon>Eubacteriales</taxon>
        <taxon>Oscillospiraceae</taxon>
        <taxon>Flavonifractor</taxon>
    </lineage>
</organism>
<evidence type="ECO:0000259" key="1">
    <source>
        <dbReference type="Pfam" id="PF00561"/>
    </source>
</evidence>
<dbReference type="SUPFAM" id="SSF53474">
    <property type="entry name" value="alpha/beta-Hydrolases"/>
    <property type="match status" value="1"/>
</dbReference>
<dbReference type="RefSeq" id="WP_009258125.1">
    <property type="nucleotide sequence ID" value="NZ_KN174163.1"/>
</dbReference>
<evidence type="ECO:0000259" key="2">
    <source>
        <dbReference type="Pfam" id="PF12146"/>
    </source>
</evidence>
<dbReference type="HOGENOM" id="CLU_105772_0_0_9"/>
<feature type="domain" description="AB hydrolase-1" evidence="1">
    <location>
        <begin position="151"/>
        <end position="216"/>
    </location>
</feature>
<name>A0A096B8I1_FLAPL</name>
<evidence type="ECO:0000313" key="3">
    <source>
        <dbReference type="EMBL" id="KGF55301.1"/>
    </source>
</evidence>
<proteinExistence type="predicted"/>
<protein>
    <submittedName>
        <fullName evidence="3">Uncharacterized protein</fullName>
    </submittedName>
</protein>
<dbReference type="Gene3D" id="3.40.50.1820">
    <property type="entry name" value="alpha/beta hydrolase"/>
    <property type="match status" value="1"/>
</dbReference>
<feature type="domain" description="Serine aminopeptidase S33" evidence="2">
    <location>
        <begin position="25"/>
        <end position="135"/>
    </location>
</feature>
<reference evidence="3 4" key="1">
    <citation type="submission" date="2011-08" db="EMBL/GenBank/DDBJ databases">
        <title>The Genome Sequence of Clostridium orbiscindens 1_3_50AFAA.</title>
        <authorList>
            <consortium name="The Broad Institute Genome Sequencing Platform"/>
            <person name="Earl A."/>
            <person name="Ward D."/>
            <person name="Feldgarden M."/>
            <person name="Gevers D."/>
            <person name="Daigneault M."/>
            <person name="Strauss J."/>
            <person name="Allen-Vercoe E."/>
            <person name="Young S.K."/>
            <person name="Zeng Q."/>
            <person name="Gargeya S."/>
            <person name="Fitzgerald M."/>
            <person name="Haas B."/>
            <person name="Abouelleil A."/>
            <person name="Alvarado L."/>
            <person name="Arachchi H.M."/>
            <person name="Berlin A."/>
            <person name="Brown A."/>
            <person name="Chapman S.B."/>
            <person name="Chen Z."/>
            <person name="Dunbar C."/>
            <person name="Freedman E."/>
            <person name="Gearin G."/>
            <person name="Gellesch M."/>
            <person name="Goldberg J."/>
            <person name="Griggs A."/>
            <person name="Gujja S."/>
            <person name="Heiman D."/>
            <person name="Howarth C."/>
            <person name="Larson L."/>
            <person name="Lui A."/>
            <person name="MacDonald P.J.P."/>
            <person name="Montmayeur A."/>
            <person name="Murphy C."/>
            <person name="Neiman D."/>
            <person name="Pearson M."/>
            <person name="Priest M."/>
            <person name="Roberts A."/>
            <person name="Saif S."/>
            <person name="Shea T."/>
            <person name="Shenoy N."/>
            <person name="Sisk P."/>
            <person name="Stolte C."/>
            <person name="Sykes S."/>
            <person name="Wortman J."/>
            <person name="Nusbaum C."/>
            <person name="Birren B."/>
        </authorList>
    </citation>
    <scope>NUCLEOTIDE SEQUENCE [LARGE SCALE GENOMIC DNA]</scope>
    <source>
        <strain evidence="3 4">1_3_50AFAA</strain>
    </source>
</reference>
<dbReference type="InterPro" id="IPR000073">
    <property type="entry name" value="AB_hydrolase_1"/>
</dbReference>
<dbReference type="InterPro" id="IPR029058">
    <property type="entry name" value="AB_hydrolase_fold"/>
</dbReference>
<dbReference type="Proteomes" id="UP000029585">
    <property type="component" value="Unassembled WGS sequence"/>
</dbReference>
<sequence length="241" mass="28554">MITQQILIGNIPSILWGNDSSRLYLYVHGQGGNKEEASFLAEKICVKGWQVLSFDLPGHGERKDENGSFDPWHVSPELDLVMKYVKRHWKQHALYANSIGAWFSMLCFEHERFENCLFVSPVLDMKQLILKMMSWANVTEEQLCREKIIPTSFGQTLTWEYWQYAVNHPILKWDSPTRILYGEHDHMIDYRVAENFSKKFHCTMTVMTHGEHWFHTEQQINFLGLWISNNFQNRRVSRLER</sequence>
<dbReference type="Pfam" id="PF12146">
    <property type="entry name" value="Hydrolase_4"/>
    <property type="match status" value="1"/>
</dbReference>
<dbReference type="eggNOG" id="COG1073">
    <property type="taxonomic scope" value="Bacteria"/>
</dbReference>
<keyword evidence="4" id="KW-1185">Reference proteome</keyword>
<comment type="caution">
    <text evidence="3">The sequence shown here is derived from an EMBL/GenBank/DDBJ whole genome shotgun (WGS) entry which is preliminary data.</text>
</comment>
<gene>
    <name evidence="3" type="ORF">HMPREF9460_02036</name>
</gene>
<dbReference type="InterPro" id="IPR022742">
    <property type="entry name" value="Hydrolase_4"/>
</dbReference>
<dbReference type="AlphaFoldDB" id="A0A096B8I1"/>
<evidence type="ECO:0000313" key="4">
    <source>
        <dbReference type="Proteomes" id="UP000029585"/>
    </source>
</evidence>
<dbReference type="Pfam" id="PF00561">
    <property type="entry name" value="Abhydrolase_1"/>
    <property type="match status" value="1"/>
</dbReference>
<dbReference type="PATRIC" id="fig|742738.3.peg.2089"/>